<comment type="caution">
    <text evidence="3">The sequence shown here is derived from an EMBL/GenBank/DDBJ whole genome shotgun (WGS) entry which is preliminary data.</text>
</comment>
<name>A0A8J3GTB3_9MICO</name>
<reference evidence="3" key="1">
    <citation type="journal article" date="2014" name="Int. J. Syst. Evol. Microbiol.">
        <title>Complete genome sequence of Corynebacterium casei LMG S-19264T (=DSM 44701T), isolated from a smear-ripened cheese.</title>
        <authorList>
            <consortium name="US DOE Joint Genome Institute (JGI-PGF)"/>
            <person name="Walter F."/>
            <person name="Albersmeier A."/>
            <person name="Kalinowski J."/>
            <person name="Ruckert C."/>
        </authorList>
    </citation>
    <scope>NUCLEOTIDE SEQUENCE</scope>
    <source>
        <strain evidence="3">CGMCC 1.16548</strain>
    </source>
</reference>
<gene>
    <name evidence="3" type="ORF">GCM10011600_28470</name>
</gene>
<proteinExistence type="predicted"/>
<evidence type="ECO:0000313" key="4">
    <source>
        <dbReference type="Proteomes" id="UP000617531"/>
    </source>
</evidence>
<dbReference type="Proteomes" id="UP000617531">
    <property type="component" value="Unassembled WGS sequence"/>
</dbReference>
<organism evidence="3 4">
    <name type="scientific">Pseudolysinimonas yzui</name>
    <dbReference type="NCBI Taxonomy" id="2708254"/>
    <lineage>
        <taxon>Bacteria</taxon>
        <taxon>Bacillati</taxon>
        <taxon>Actinomycetota</taxon>
        <taxon>Actinomycetes</taxon>
        <taxon>Micrococcales</taxon>
        <taxon>Microbacteriaceae</taxon>
        <taxon>Pseudolysinimonas</taxon>
    </lineage>
</organism>
<dbReference type="InterPro" id="IPR021255">
    <property type="entry name" value="DUF2807"/>
</dbReference>
<dbReference type="EMBL" id="BNAI01000010">
    <property type="protein sequence ID" value="GHF25771.1"/>
    <property type="molecule type" value="Genomic_DNA"/>
</dbReference>
<feature type="domain" description="Putative auto-transporter adhesin head GIN" evidence="2">
    <location>
        <begin position="40"/>
        <end position="216"/>
    </location>
</feature>
<dbReference type="RefSeq" id="WP_191284208.1">
    <property type="nucleotide sequence ID" value="NZ_BNAI01000010.1"/>
</dbReference>
<feature type="region of interest" description="Disordered" evidence="1">
    <location>
        <begin position="212"/>
        <end position="233"/>
    </location>
</feature>
<reference evidence="3" key="2">
    <citation type="submission" date="2020-09" db="EMBL/GenBank/DDBJ databases">
        <authorList>
            <person name="Sun Q."/>
            <person name="Zhou Y."/>
        </authorList>
    </citation>
    <scope>NUCLEOTIDE SEQUENCE</scope>
    <source>
        <strain evidence="3">CGMCC 1.16548</strain>
    </source>
</reference>
<accession>A0A8J3GTB3</accession>
<dbReference type="AlphaFoldDB" id="A0A8J3GTB3"/>
<evidence type="ECO:0000259" key="2">
    <source>
        <dbReference type="Pfam" id="PF10988"/>
    </source>
</evidence>
<protein>
    <submittedName>
        <fullName evidence="3">DUF2807 domain-containing protein</fullName>
    </submittedName>
</protein>
<keyword evidence="4" id="KW-1185">Reference proteome</keyword>
<dbReference type="PROSITE" id="PS51257">
    <property type="entry name" value="PROKAR_LIPOPROTEIN"/>
    <property type="match status" value="1"/>
</dbReference>
<dbReference type="Gene3D" id="2.160.20.120">
    <property type="match status" value="1"/>
</dbReference>
<dbReference type="PANTHER" id="PTHR39200">
    <property type="entry name" value="HYPOTHETICAL EXPORTED PROTEIN"/>
    <property type="match status" value="1"/>
</dbReference>
<sequence>MKPRILALGAAAALVAVALTGCVRVGPMSSSTPEIDAVSAVVLDTSGDLTITEGDPSLTIHAPAGVLELLTAEVHDGVLVLGRRPGIMPFGFAEIRYELTVPSLDSIEINGSGDVDSTVSGDELSIGISGSGDVTVTGVDAEAVELRIVGSGDVELAGDANDFGVEIDGSGDVDADALEVRDATVTISGSGEVDLHVTDTLDVTISGSGTVHHRGGATVQSDISGLGDVESDD</sequence>
<evidence type="ECO:0000256" key="1">
    <source>
        <dbReference type="SAM" id="MobiDB-lite"/>
    </source>
</evidence>
<evidence type="ECO:0000313" key="3">
    <source>
        <dbReference type="EMBL" id="GHF25771.1"/>
    </source>
</evidence>
<dbReference type="PANTHER" id="PTHR39200:SF1">
    <property type="entry name" value="AUTO-TRANSPORTER ADHESIN HEAD GIN DOMAIN-CONTAINING PROTEIN-RELATED"/>
    <property type="match status" value="1"/>
</dbReference>
<dbReference type="Pfam" id="PF10988">
    <property type="entry name" value="DUF2807"/>
    <property type="match status" value="1"/>
</dbReference>